<sequence length="848" mass="93034">MSVGLFLVLLWTGTLAVLAGSGSAFLQSVLVRGSWRKRGRNPVSFFSTRTNGLWGDPVFFGDDGDGHLIPSEERGGRSVLLGAHFRLPGPEEGGGGGGRDGDGSLVEGGLRDGGGDPGEDGGRTLTLEDVKREIREYQAGRKVEKEKKVEDRERSKRRGGRKGPAVMEEGDWEEEGGVRSPLLNIQSAVDDEGEMGTVPEFAFAFSTEALDSFDEFLDEEDEDDEDKEESDEAPSGEGGRNGFGSSVLDFARSSVDSLTLGDGEEEEEEEEDEESAEEEEKDEDEGERAEAEMADAERKPLVRKEEMTPEIGRQSAPKRMFGSWKVRAGEALQRATLSSLASANRRLPEDLTRRLREAFSDIRQFRLSAYGALLLVCRDASHDPGTQPLRLVPLGWKYVSRLQQLLVEVACPQEEIVFRFSGPLADALEGRFKSRGFLSLRAMSRGELETLQADPSDSPPTQSPRISVPPPSATKRFISTIVQTTGPFGEMTVAPTPRGGLGSLGRISKKATEVALHLRDLADDKKKKGERERKERLSPRRSPLWRLDALCDDEIGPAWRFPSDDELTARGLPSLTEVWSEPISEDRAVLAVGVEIAQIEGPQVRSRKQRRRDITGVIPVGNGTSGVTVPTMKVPTPRTPEEDRKRRFSKRWKKGDEPKKYRKENERVPALTVQVDGKLRAFVPLTRDALLSVGVTAGPGTESLQECVKALTETQVENLALSSPRVASFLRNSAEEKGVTSQQDNEREAKTPRPEIADAPTLDCSSGFVRRSVFVPHRLLVNLVTFGGRGARERTQERGEGVEGREKGEGAVGGRGKRKEAREGASEGEARGAVGLQQSEAERRRGEE</sequence>
<feature type="compositionally biased region" description="Acidic residues" evidence="1">
    <location>
        <begin position="211"/>
        <end position="234"/>
    </location>
</feature>
<gene>
    <name evidence="3" type="ORF">Cvel_15773</name>
</gene>
<feature type="compositionally biased region" description="Basic and acidic residues" evidence="1">
    <location>
        <begin position="520"/>
        <end position="538"/>
    </location>
</feature>
<organism evidence="3">
    <name type="scientific">Chromera velia CCMP2878</name>
    <dbReference type="NCBI Taxonomy" id="1169474"/>
    <lineage>
        <taxon>Eukaryota</taxon>
        <taxon>Sar</taxon>
        <taxon>Alveolata</taxon>
        <taxon>Colpodellida</taxon>
        <taxon>Chromeraceae</taxon>
        <taxon>Chromera</taxon>
    </lineage>
</organism>
<evidence type="ECO:0000256" key="1">
    <source>
        <dbReference type="SAM" id="MobiDB-lite"/>
    </source>
</evidence>
<accession>A0A0G4F9J8</accession>
<feature type="region of interest" description="Disordered" evidence="1">
    <location>
        <begin position="520"/>
        <end position="540"/>
    </location>
</feature>
<name>A0A0G4F9J8_9ALVE</name>
<keyword evidence="2" id="KW-0732">Signal</keyword>
<protein>
    <submittedName>
        <fullName evidence="3">Uncharacterized protein</fullName>
    </submittedName>
</protein>
<feature type="compositionally biased region" description="Basic and acidic residues" evidence="1">
    <location>
        <begin position="792"/>
        <end position="809"/>
    </location>
</feature>
<dbReference type="EMBL" id="CDMZ01000202">
    <property type="protein sequence ID" value="CEM09042.1"/>
    <property type="molecule type" value="Genomic_DNA"/>
</dbReference>
<feature type="compositionally biased region" description="Acidic residues" evidence="1">
    <location>
        <begin position="262"/>
        <end position="287"/>
    </location>
</feature>
<feature type="compositionally biased region" description="Pro residues" evidence="1">
    <location>
        <begin position="457"/>
        <end position="472"/>
    </location>
</feature>
<feature type="region of interest" description="Disordered" evidence="1">
    <location>
        <begin position="792"/>
        <end position="848"/>
    </location>
</feature>
<dbReference type="VEuPathDB" id="CryptoDB:Cvel_15773"/>
<feature type="compositionally biased region" description="Basic and acidic residues" evidence="1">
    <location>
        <begin position="820"/>
        <end position="830"/>
    </location>
</feature>
<feature type="signal peptide" evidence="2">
    <location>
        <begin position="1"/>
        <end position="16"/>
    </location>
</feature>
<feature type="region of interest" description="Disordered" evidence="1">
    <location>
        <begin position="86"/>
        <end position="314"/>
    </location>
</feature>
<feature type="compositionally biased region" description="Basic and acidic residues" evidence="1">
    <location>
        <begin position="733"/>
        <end position="756"/>
    </location>
</feature>
<feature type="chain" id="PRO_5005188283" evidence="2">
    <location>
        <begin position="17"/>
        <end position="848"/>
    </location>
</feature>
<evidence type="ECO:0000313" key="3">
    <source>
        <dbReference type="EMBL" id="CEM09042.1"/>
    </source>
</evidence>
<proteinExistence type="predicted"/>
<feature type="region of interest" description="Disordered" evidence="1">
    <location>
        <begin position="449"/>
        <end position="474"/>
    </location>
</feature>
<dbReference type="AlphaFoldDB" id="A0A0G4F9J8"/>
<feature type="compositionally biased region" description="Basic and acidic residues" evidence="1">
    <location>
        <begin position="109"/>
        <end position="154"/>
    </location>
</feature>
<feature type="region of interest" description="Disordered" evidence="1">
    <location>
        <begin position="733"/>
        <end position="759"/>
    </location>
</feature>
<feature type="compositionally biased region" description="Basic and acidic residues" evidence="1">
    <location>
        <begin position="288"/>
        <end position="307"/>
    </location>
</feature>
<evidence type="ECO:0000256" key="2">
    <source>
        <dbReference type="SAM" id="SignalP"/>
    </source>
</evidence>
<reference evidence="3" key="1">
    <citation type="submission" date="2014-11" db="EMBL/GenBank/DDBJ databases">
        <authorList>
            <person name="Otto D Thomas"/>
            <person name="Naeem Raeece"/>
        </authorList>
    </citation>
    <scope>NUCLEOTIDE SEQUENCE</scope>
</reference>